<protein>
    <submittedName>
        <fullName evidence="3">BPI1 domain-containing protein</fullName>
    </submittedName>
</protein>
<dbReference type="Gene3D" id="3.15.10.10">
    <property type="entry name" value="Bactericidal permeability-increasing protein, domain 1"/>
    <property type="match status" value="1"/>
</dbReference>
<proteinExistence type="predicted"/>
<feature type="region of interest" description="Disordered" evidence="1">
    <location>
        <begin position="1"/>
        <end position="39"/>
    </location>
</feature>
<reference evidence="3" key="3">
    <citation type="submission" date="2016-06" db="UniProtKB">
        <authorList>
            <consortium name="WormBaseParasite"/>
        </authorList>
    </citation>
    <scope>IDENTIFICATION</scope>
</reference>
<accession>A0A183CRR8</accession>
<dbReference type="Proteomes" id="UP000050741">
    <property type="component" value="Unassembled WGS sequence"/>
</dbReference>
<dbReference type="InterPro" id="IPR032942">
    <property type="entry name" value="BPI/LBP/Plunc"/>
</dbReference>
<dbReference type="WBParaSite" id="GPLIN_001557600">
    <property type="protein sequence ID" value="GPLIN_001557600"/>
    <property type="gene ID" value="GPLIN_001557600"/>
</dbReference>
<dbReference type="SUPFAM" id="SSF55394">
    <property type="entry name" value="Bactericidal permeability-increasing protein, BPI"/>
    <property type="match status" value="1"/>
</dbReference>
<dbReference type="PANTHER" id="PTHR10504:SF144">
    <property type="entry name" value="BPI1 DOMAIN-CONTAINING PROTEIN"/>
    <property type="match status" value="1"/>
</dbReference>
<dbReference type="PANTHER" id="PTHR10504">
    <property type="entry name" value="BACTERICIDAL PERMEABILITY-INCREASING BPI PROTEIN-RELATED"/>
    <property type="match status" value="1"/>
</dbReference>
<organism evidence="2 3">
    <name type="scientific">Globodera pallida</name>
    <name type="common">Potato cyst nematode worm</name>
    <name type="synonym">Heterodera pallida</name>
    <dbReference type="NCBI Taxonomy" id="36090"/>
    <lineage>
        <taxon>Eukaryota</taxon>
        <taxon>Metazoa</taxon>
        <taxon>Ecdysozoa</taxon>
        <taxon>Nematoda</taxon>
        <taxon>Chromadorea</taxon>
        <taxon>Rhabditida</taxon>
        <taxon>Tylenchina</taxon>
        <taxon>Tylenchomorpha</taxon>
        <taxon>Tylenchoidea</taxon>
        <taxon>Heteroderidae</taxon>
        <taxon>Heteroderinae</taxon>
        <taxon>Globodera</taxon>
    </lineage>
</organism>
<dbReference type="GO" id="GO:0008289">
    <property type="term" value="F:lipid binding"/>
    <property type="evidence" value="ECO:0007669"/>
    <property type="project" value="InterPro"/>
</dbReference>
<evidence type="ECO:0000256" key="1">
    <source>
        <dbReference type="SAM" id="MobiDB-lite"/>
    </source>
</evidence>
<dbReference type="AlphaFoldDB" id="A0A183CRR8"/>
<evidence type="ECO:0000313" key="2">
    <source>
        <dbReference type="Proteomes" id="UP000050741"/>
    </source>
</evidence>
<dbReference type="GO" id="GO:0005615">
    <property type="term" value="C:extracellular space"/>
    <property type="evidence" value="ECO:0007669"/>
    <property type="project" value="TreeGrafter"/>
</dbReference>
<evidence type="ECO:0000313" key="3">
    <source>
        <dbReference type="WBParaSite" id="GPLIN_001557600"/>
    </source>
</evidence>
<name>A0A183CRR8_GLOPA</name>
<reference evidence="2" key="1">
    <citation type="submission" date="2013-12" db="EMBL/GenBank/DDBJ databases">
        <authorList>
            <person name="Aslett M."/>
        </authorList>
    </citation>
    <scope>NUCLEOTIDE SEQUENCE [LARGE SCALE GENOMIC DNA]</scope>
    <source>
        <strain evidence="2">Lindley</strain>
    </source>
</reference>
<reference evidence="2" key="2">
    <citation type="submission" date="2014-05" db="EMBL/GenBank/DDBJ databases">
        <title>The genome and life-stage specific transcriptomes of Globodera pallida elucidate key aspects of plant parasitism by a cyst nematode.</title>
        <authorList>
            <person name="Cotton J.A."/>
            <person name="Lilley C.J."/>
            <person name="Jones L.M."/>
            <person name="Kikuchi T."/>
            <person name="Reid A.J."/>
            <person name="Thorpe P."/>
            <person name="Tsai I.J."/>
            <person name="Beasley H."/>
            <person name="Blok V."/>
            <person name="Cock P.J.A."/>
            <person name="Van den Akker S.E."/>
            <person name="Holroyd N."/>
            <person name="Hunt M."/>
            <person name="Mantelin S."/>
            <person name="Naghra H."/>
            <person name="Pain A."/>
            <person name="Palomares-Rius J.E."/>
            <person name="Zarowiecki M."/>
            <person name="Berriman M."/>
            <person name="Jones J.T."/>
            <person name="Urwin P.E."/>
        </authorList>
    </citation>
    <scope>NUCLEOTIDE SEQUENCE [LARGE SCALE GENOMIC DNA]</scope>
    <source>
        <strain evidence="2">Lindley</strain>
    </source>
</reference>
<keyword evidence="2" id="KW-1185">Reference proteome</keyword>
<sequence length="202" mass="21561">RNAQGTTAVAKSDGGGAQVSRAHRSKKNERTERCSASAGQCVPPGGGPAYHSALADGIRGSSGIKARMNPRAFQYFSTIALGVLNYQIKRARLPNINQCIPQMSGCVQVYNLYVSRYRCPQRLTIYPAPPNLIVLDVQNLDIGVTGNLGGQIVILLPLALFGIIQVNAYQLNIRVGTYIERGPTGCPVIRVASCAASVGYVD</sequence>
<dbReference type="InterPro" id="IPR017943">
    <property type="entry name" value="Bactericidal_perm-incr_a/b_dom"/>
</dbReference>